<reference evidence="1 2" key="1">
    <citation type="submission" date="2014-04" db="EMBL/GenBank/DDBJ databases">
        <authorList>
            <consortium name="DOE Joint Genome Institute"/>
            <person name="Kuo A."/>
            <person name="Kohler A."/>
            <person name="Costa M.D."/>
            <person name="Nagy L.G."/>
            <person name="Floudas D."/>
            <person name="Copeland A."/>
            <person name="Barry K.W."/>
            <person name="Cichocki N."/>
            <person name="Veneault-Fourrey C."/>
            <person name="LaButti K."/>
            <person name="Lindquist E.A."/>
            <person name="Lipzen A."/>
            <person name="Lundell T."/>
            <person name="Morin E."/>
            <person name="Murat C."/>
            <person name="Sun H."/>
            <person name="Tunlid A."/>
            <person name="Henrissat B."/>
            <person name="Grigoriev I.V."/>
            <person name="Hibbett D.S."/>
            <person name="Martin F."/>
            <person name="Nordberg H.P."/>
            <person name="Cantor M.N."/>
            <person name="Hua S.X."/>
        </authorList>
    </citation>
    <scope>NUCLEOTIDE SEQUENCE [LARGE SCALE GENOMIC DNA]</scope>
    <source>
        <strain evidence="1 2">441</strain>
    </source>
</reference>
<evidence type="ECO:0000313" key="2">
    <source>
        <dbReference type="Proteomes" id="UP000054018"/>
    </source>
</evidence>
<sequence>MDLYVGTLRTGMPSRSVDFEFVNRNGLEMTSGKYKQLEATISGTCHTIKALRL</sequence>
<gene>
    <name evidence="1" type="ORF">PISMIDRAFT_686343</name>
</gene>
<accession>A0A0C9XVE2</accession>
<dbReference type="Proteomes" id="UP000054018">
    <property type="component" value="Unassembled WGS sequence"/>
</dbReference>
<proteinExistence type="predicted"/>
<dbReference type="HOGENOM" id="CLU_3093089_0_0_1"/>
<keyword evidence="2" id="KW-1185">Reference proteome</keyword>
<dbReference type="AlphaFoldDB" id="A0A0C9XVE2"/>
<reference evidence="2" key="2">
    <citation type="submission" date="2015-01" db="EMBL/GenBank/DDBJ databases">
        <title>Evolutionary Origins and Diversification of the Mycorrhizal Mutualists.</title>
        <authorList>
            <consortium name="DOE Joint Genome Institute"/>
            <consortium name="Mycorrhizal Genomics Consortium"/>
            <person name="Kohler A."/>
            <person name="Kuo A."/>
            <person name="Nagy L.G."/>
            <person name="Floudas D."/>
            <person name="Copeland A."/>
            <person name="Barry K.W."/>
            <person name="Cichocki N."/>
            <person name="Veneault-Fourrey C."/>
            <person name="LaButti K."/>
            <person name="Lindquist E.A."/>
            <person name="Lipzen A."/>
            <person name="Lundell T."/>
            <person name="Morin E."/>
            <person name="Murat C."/>
            <person name="Riley R."/>
            <person name="Ohm R."/>
            <person name="Sun H."/>
            <person name="Tunlid A."/>
            <person name="Henrissat B."/>
            <person name="Grigoriev I.V."/>
            <person name="Hibbett D.S."/>
            <person name="Martin F."/>
        </authorList>
    </citation>
    <scope>NUCLEOTIDE SEQUENCE [LARGE SCALE GENOMIC DNA]</scope>
    <source>
        <strain evidence="2">441</strain>
    </source>
</reference>
<dbReference type="EMBL" id="KN833858">
    <property type="protein sequence ID" value="KIK16410.1"/>
    <property type="molecule type" value="Genomic_DNA"/>
</dbReference>
<organism evidence="1 2">
    <name type="scientific">Pisolithus microcarpus 441</name>
    <dbReference type="NCBI Taxonomy" id="765257"/>
    <lineage>
        <taxon>Eukaryota</taxon>
        <taxon>Fungi</taxon>
        <taxon>Dikarya</taxon>
        <taxon>Basidiomycota</taxon>
        <taxon>Agaricomycotina</taxon>
        <taxon>Agaricomycetes</taxon>
        <taxon>Agaricomycetidae</taxon>
        <taxon>Boletales</taxon>
        <taxon>Sclerodermatineae</taxon>
        <taxon>Pisolithaceae</taxon>
        <taxon>Pisolithus</taxon>
    </lineage>
</organism>
<protein>
    <submittedName>
        <fullName evidence="1">Uncharacterized protein</fullName>
    </submittedName>
</protein>
<name>A0A0C9XVE2_9AGAM</name>
<feature type="non-terminal residue" evidence="1">
    <location>
        <position position="53"/>
    </location>
</feature>
<evidence type="ECO:0000313" key="1">
    <source>
        <dbReference type="EMBL" id="KIK16410.1"/>
    </source>
</evidence>